<dbReference type="PANTHER" id="PTHR42756:SF1">
    <property type="entry name" value="TRANSCRIPTIONAL REPRESSOR OF EMRAB OPERON"/>
    <property type="match status" value="1"/>
</dbReference>
<evidence type="ECO:0000256" key="2">
    <source>
        <dbReference type="ARBA" id="ARBA00023125"/>
    </source>
</evidence>
<keyword evidence="3" id="KW-0804">Transcription</keyword>
<dbReference type="RefSeq" id="WP_072954107.1">
    <property type="nucleotide sequence ID" value="NZ_FQUH01000001.1"/>
</dbReference>
<dbReference type="InterPro" id="IPR036388">
    <property type="entry name" value="WH-like_DNA-bd_sf"/>
</dbReference>
<keyword evidence="6" id="KW-1185">Reference proteome</keyword>
<dbReference type="InterPro" id="IPR036390">
    <property type="entry name" value="WH_DNA-bd_sf"/>
</dbReference>
<protein>
    <submittedName>
        <fullName evidence="5">MarR family transcriptional regulator, transcriptional regulator for hemolysin</fullName>
    </submittedName>
</protein>
<accession>A0A1M4SDF5</accession>
<dbReference type="Pfam" id="PF01047">
    <property type="entry name" value="MarR"/>
    <property type="match status" value="1"/>
</dbReference>
<reference evidence="6" key="1">
    <citation type="submission" date="2016-11" db="EMBL/GenBank/DDBJ databases">
        <authorList>
            <person name="Varghese N."/>
            <person name="Submissions S."/>
        </authorList>
    </citation>
    <scope>NUCLEOTIDE SEQUENCE [LARGE SCALE GENOMIC DNA]</scope>
    <source>
        <strain evidence="6">DSM 21264</strain>
    </source>
</reference>
<evidence type="ECO:0000313" key="5">
    <source>
        <dbReference type="EMBL" id="SHE30047.1"/>
    </source>
</evidence>
<name>A0A1M4SDF5_VIBGA</name>
<organism evidence="5 6">
    <name type="scientific">Vibrio gazogenes DSM 21264 = NBRC 103151</name>
    <dbReference type="NCBI Taxonomy" id="1123492"/>
    <lineage>
        <taxon>Bacteria</taxon>
        <taxon>Pseudomonadati</taxon>
        <taxon>Pseudomonadota</taxon>
        <taxon>Gammaproteobacteria</taxon>
        <taxon>Vibrionales</taxon>
        <taxon>Vibrionaceae</taxon>
        <taxon>Vibrio</taxon>
    </lineage>
</organism>
<evidence type="ECO:0000256" key="3">
    <source>
        <dbReference type="ARBA" id="ARBA00023163"/>
    </source>
</evidence>
<keyword evidence="2" id="KW-0238">DNA-binding</keyword>
<feature type="domain" description="HTH marR-type" evidence="4">
    <location>
        <begin position="10"/>
        <end position="143"/>
    </location>
</feature>
<dbReference type="Proteomes" id="UP000184159">
    <property type="component" value="Unassembled WGS sequence"/>
</dbReference>
<evidence type="ECO:0000313" key="6">
    <source>
        <dbReference type="Proteomes" id="UP000184159"/>
    </source>
</evidence>
<dbReference type="Gene3D" id="1.10.10.10">
    <property type="entry name" value="Winged helix-like DNA-binding domain superfamily/Winged helix DNA-binding domain"/>
    <property type="match status" value="1"/>
</dbReference>
<dbReference type="GO" id="GO:0003677">
    <property type="term" value="F:DNA binding"/>
    <property type="evidence" value="ECO:0007669"/>
    <property type="project" value="UniProtKB-KW"/>
</dbReference>
<evidence type="ECO:0000259" key="4">
    <source>
        <dbReference type="PROSITE" id="PS50995"/>
    </source>
</evidence>
<sequence>MVDDLNILKNLSLAEQLARAARLWKSFANQELTPLGLTQSRWVALWKLQRLGDGVSQKILADALEIELGSLMRTLKLLEDQMLIERHCCPHDKRARIVHLTDSGKELLKQIEERVLHVRHCMLINIDEAELNQLSKTLEKIAHNAQDNLHQPE</sequence>
<dbReference type="PRINTS" id="PR00598">
    <property type="entry name" value="HTHMARR"/>
</dbReference>
<dbReference type="InterPro" id="IPR000835">
    <property type="entry name" value="HTH_MarR-typ"/>
</dbReference>
<dbReference type="AlphaFoldDB" id="A0A1M4SDF5"/>
<gene>
    <name evidence="5" type="ORF">SAMN02745781_00033</name>
</gene>
<dbReference type="EMBL" id="FQUH01000001">
    <property type="protein sequence ID" value="SHE30047.1"/>
    <property type="molecule type" value="Genomic_DNA"/>
</dbReference>
<dbReference type="PROSITE" id="PS50995">
    <property type="entry name" value="HTH_MARR_2"/>
    <property type="match status" value="1"/>
</dbReference>
<keyword evidence="1" id="KW-0805">Transcription regulation</keyword>
<dbReference type="SUPFAM" id="SSF46785">
    <property type="entry name" value="Winged helix' DNA-binding domain"/>
    <property type="match status" value="1"/>
</dbReference>
<proteinExistence type="predicted"/>
<dbReference type="PANTHER" id="PTHR42756">
    <property type="entry name" value="TRANSCRIPTIONAL REGULATOR, MARR"/>
    <property type="match status" value="1"/>
</dbReference>
<dbReference type="SMART" id="SM00347">
    <property type="entry name" value="HTH_MARR"/>
    <property type="match status" value="1"/>
</dbReference>
<dbReference type="GO" id="GO:0003700">
    <property type="term" value="F:DNA-binding transcription factor activity"/>
    <property type="evidence" value="ECO:0007669"/>
    <property type="project" value="InterPro"/>
</dbReference>
<evidence type="ECO:0000256" key="1">
    <source>
        <dbReference type="ARBA" id="ARBA00023015"/>
    </source>
</evidence>